<keyword evidence="2" id="KW-0547">Nucleotide-binding</keyword>
<dbReference type="InterPro" id="IPR032823">
    <property type="entry name" value="BCA_ABC_TP_C"/>
</dbReference>
<keyword evidence="6" id="KW-1185">Reference proteome</keyword>
<evidence type="ECO:0000256" key="2">
    <source>
        <dbReference type="ARBA" id="ARBA00022741"/>
    </source>
</evidence>
<dbReference type="GO" id="GO:0005304">
    <property type="term" value="F:L-valine transmembrane transporter activity"/>
    <property type="evidence" value="ECO:0007669"/>
    <property type="project" value="TreeGrafter"/>
</dbReference>
<dbReference type="GO" id="GO:0005886">
    <property type="term" value="C:plasma membrane"/>
    <property type="evidence" value="ECO:0007669"/>
    <property type="project" value="TreeGrafter"/>
</dbReference>
<dbReference type="FunFam" id="3.40.50.300:FF:000421">
    <property type="entry name" value="Branched-chain amino acid ABC transporter ATP-binding protein"/>
    <property type="match status" value="1"/>
</dbReference>
<dbReference type="CDD" id="cd03219">
    <property type="entry name" value="ABC_Mj1267_LivG_branched"/>
    <property type="match status" value="1"/>
</dbReference>
<dbReference type="EMBL" id="CP002858">
    <property type="protein sequence ID" value="AEI14852.1"/>
    <property type="molecule type" value="Genomic_DNA"/>
</dbReference>
<evidence type="ECO:0000256" key="1">
    <source>
        <dbReference type="ARBA" id="ARBA00022448"/>
    </source>
</evidence>
<dbReference type="RefSeq" id="WP_013886338.1">
    <property type="nucleotide sequence ID" value="NC_015672.1"/>
</dbReference>
<dbReference type="KEGG" id="fsi:Flexsi_1197"/>
<dbReference type="PANTHER" id="PTHR45772:SF7">
    <property type="entry name" value="AMINO ACID ABC TRANSPORTER ATP-BINDING PROTEIN"/>
    <property type="match status" value="1"/>
</dbReference>
<keyword evidence="1" id="KW-0813">Transport</keyword>
<dbReference type="InterPro" id="IPR027417">
    <property type="entry name" value="P-loop_NTPase"/>
</dbReference>
<reference evidence="6" key="2">
    <citation type="submission" date="2011-06" db="EMBL/GenBank/DDBJ databases">
        <title>The complete genome of Flexistipes sinusarabici DSM 4947.</title>
        <authorList>
            <person name="Lucas S."/>
            <person name="Han J."/>
            <person name="Lapidus A."/>
            <person name="Bruce D."/>
            <person name="Goodwin L."/>
            <person name="Pitluck S."/>
            <person name="Peters L."/>
            <person name="Kyrpides N."/>
            <person name="Mavromatis K."/>
            <person name="Ivanova N."/>
            <person name="Mikhailova N."/>
            <person name="Chertkov O."/>
            <person name="Detter J.C."/>
            <person name="Tapia R."/>
            <person name="Han C."/>
            <person name="Land M."/>
            <person name="Hauser L."/>
            <person name="Markowitz V."/>
            <person name="Cheng J.-F."/>
            <person name="Hugenholtz P."/>
            <person name="Woyke T."/>
            <person name="Wu D."/>
            <person name="Spring S."/>
            <person name="Schroeder M."/>
            <person name="Brambilla E."/>
            <person name="Klenk H.-P."/>
            <person name="Eisen J.A."/>
        </authorList>
    </citation>
    <scope>NUCLEOTIDE SEQUENCE [LARGE SCALE GENOMIC DNA]</scope>
    <source>
        <strain evidence="6">DSM 4947 / MAS 10</strain>
    </source>
</reference>
<dbReference type="AlphaFoldDB" id="F8E6L5"/>
<dbReference type="HOGENOM" id="CLU_000604_1_2_0"/>
<dbReference type="SUPFAM" id="SSF52540">
    <property type="entry name" value="P-loop containing nucleoside triphosphate hydrolases"/>
    <property type="match status" value="1"/>
</dbReference>
<dbReference type="GO" id="GO:0015192">
    <property type="term" value="F:L-phenylalanine transmembrane transporter activity"/>
    <property type="evidence" value="ECO:0007669"/>
    <property type="project" value="TreeGrafter"/>
</dbReference>
<dbReference type="EC" id="3.6.3.17" evidence="5"/>
<name>F8E6L5_FLESM</name>
<dbReference type="Gene3D" id="3.40.50.300">
    <property type="entry name" value="P-loop containing nucleotide triphosphate hydrolases"/>
    <property type="match status" value="1"/>
</dbReference>
<evidence type="ECO:0000256" key="3">
    <source>
        <dbReference type="ARBA" id="ARBA00022840"/>
    </source>
</evidence>
<dbReference type="InterPro" id="IPR051120">
    <property type="entry name" value="ABC_AA/LPS_Transport"/>
</dbReference>
<gene>
    <name evidence="5" type="ordered locus">Flexsi_1197</name>
</gene>
<dbReference type="GO" id="GO:1903805">
    <property type="term" value="P:L-valine import across plasma membrane"/>
    <property type="evidence" value="ECO:0007669"/>
    <property type="project" value="TreeGrafter"/>
</dbReference>
<keyword evidence="3" id="KW-0067">ATP-binding</keyword>
<dbReference type="GO" id="GO:0015808">
    <property type="term" value="P:L-alanine transport"/>
    <property type="evidence" value="ECO:0007669"/>
    <property type="project" value="TreeGrafter"/>
</dbReference>
<dbReference type="GO" id="GO:0016887">
    <property type="term" value="F:ATP hydrolysis activity"/>
    <property type="evidence" value="ECO:0007669"/>
    <property type="project" value="InterPro"/>
</dbReference>
<feature type="domain" description="ABC transporter" evidence="4">
    <location>
        <begin position="2"/>
        <end position="247"/>
    </location>
</feature>
<evidence type="ECO:0000259" key="4">
    <source>
        <dbReference type="PROSITE" id="PS50893"/>
    </source>
</evidence>
<dbReference type="PROSITE" id="PS50893">
    <property type="entry name" value="ABC_TRANSPORTER_2"/>
    <property type="match status" value="1"/>
</dbReference>
<keyword evidence="5" id="KW-0378">Hydrolase</keyword>
<dbReference type="InterPro" id="IPR003593">
    <property type="entry name" value="AAA+_ATPase"/>
</dbReference>
<dbReference type="GO" id="GO:0042941">
    <property type="term" value="P:D-alanine transmembrane transport"/>
    <property type="evidence" value="ECO:0007669"/>
    <property type="project" value="TreeGrafter"/>
</dbReference>
<dbReference type="Pfam" id="PF12399">
    <property type="entry name" value="BCA_ABC_TP_C"/>
    <property type="match status" value="1"/>
</dbReference>
<accession>F8E6L5</accession>
<organism evidence="5 6">
    <name type="scientific">Flexistipes sinusarabici (strain ATCC 49648 / DSM 4947 / MAS 10)</name>
    <dbReference type="NCBI Taxonomy" id="717231"/>
    <lineage>
        <taxon>Bacteria</taxon>
        <taxon>Pseudomonadati</taxon>
        <taxon>Deferribacterota</taxon>
        <taxon>Deferribacteres</taxon>
        <taxon>Deferribacterales</taxon>
        <taxon>Flexistipitaceae</taxon>
        <taxon>Flexistipes</taxon>
    </lineage>
</organism>
<dbReference type="STRING" id="717231.Flexsi_1197"/>
<dbReference type="PANTHER" id="PTHR45772">
    <property type="entry name" value="CONSERVED COMPONENT OF ABC TRANSPORTER FOR NATURAL AMINO ACIDS-RELATED"/>
    <property type="match status" value="1"/>
</dbReference>
<evidence type="ECO:0000313" key="5">
    <source>
        <dbReference type="EMBL" id="AEI14852.1"/>
    </source>
</evidence>
<sequence>MLQIKNTGINFGGVKALDNVSFNVSYGRITALIGPNGAGKTTLFNIITGFLKSNTGEIFFENENITNSQPYHIFAKGISRTFQNLNLISEVSLKENLLLGIIGKDNPSSVKSLLRLNGKYWKRVEKKIHHCMEITGISEWCDKKTDEVPYGILKYLEIARAIINEPKILLLDEPAAGLNNVEKENLMELIKFLTSKNMTIFMVEHDMNFVSNLADNVICLNYGKVIANGSYGEIRSNEEVIKAYLGDSDA</sequence>
<dbReference type="Pfam" id="PF00005">
    <property type="entry name" value="ABC_tran"/>
    <property type="match status" value="1"/>
</dbReference>
<proteinExistence type="predicted"/>
<dbReference type="Proteomes" id="UP000006621">
    <property type="component" value="Chromosome"/>
</dbReference>
<dbReference type="eggNOG" id="COG0411">
    <property type="taxonomic scope" value="Bacteria"/>
</dbReference>
<dbReference type="OrthoDB" id="9806149at2"/>
<evidence type="ECO:0000313" key="6">
    <source>
        <dbReference type="Proteomes" id="UP000006621"/>
    </source>
</evidence>
<dbReference type="GO" id="GO:0005524">
    <property type="term" value="F:ATP binding"/>
    <property type="evidence" value="ECO:0007669"/>
    <property type="project" value="UniProtKB-KW"/>
</dbReference>
<protein>
    <submittedName>
        <fullName evidence="5">Monosaccharide-transporting ATPase</fullName>
        <ecNumber evidence="5">3.6.3.17</ecNumber>
    </submittedName>
</protein>
<dbReference type="InterPro" id="IPR003439">
    <property type="entry name" value="ABC_transporter-like_ATP-bd"/>
</dbReference>
<reference evidence="5 6" key="1">
    <citation type="journal article" date="2011" name="Stand. Genomic Sci.">
        <title>Genome sequence of the moderately thermophilic halophile Flexistipes sinusarabici strain (MAS10).</title>
        <authorList>
            <person name="Lapidus A."/>
            <person name="Chertkov O."/>
            <person name="Nolan M."/>
            <person name="Lucas S."/>
            <person name="Hammon N."/>
            <person name="Deshpande S."/>
            <person name="Cheng J.F."/>
            <person name="Tapia R."/>
            <person name="Han C."/>
            <person name="Goodwin L."/>
            <person name="Pitluck S."/>
            <person name="Liolios K."/>
            <person name="Pagani I."/>
            <person name="Ivanova N."/>
            <person name="Huntemann M."/>
            <person name="Mavromatis K."/>
            <person name="Mikhailova N."/>
            <person name="Pati A."/>
            <person name="Chen A."/>
            <person name="Palaniappan K."/>
            <person name="Land M."/>
            <person name="Hauser L."/>
            <person name="Brambilla E.M."/>
            <person name="Rohde M."/>
            <person name="Abt B."/>
            <person name="Spring S."/>
            <person name="Goker M."/>
            <person name="Bristow J."/>
            <person name="Eisen J.A."/>
            <person name="Markowitz V."/>
            <person name="Hugenholtz P."/>
            <person name="Kyrpides N.C."/>
            <person name="Klenk H.P."/>
            <person name="Woyke T."/>
        </authorList>
    </citation>
    <scope>NUCLEOTIDE SEQUENCE [LARGE SCALE GENOMIC DNA]</scope>
    <source>
        <strain evidence="6">DSM 4947 / MAS 10</strain>
    </source>
</reference>
<dbReference type="GO" id="GO:0015188">
    <property type="term" value="F:L-isoleucine transmembrane transporter activity"/>
    <property type="evidence" value="ECO:0007669"/>
    <property type="project" value="TreeGrafter"/>
</dbReference>
<dbReference type="SMART" id="SM00382">
    <property type="entry name" value="AAA"/>
    <property type="match status" value="1"/>
</dbReference>
<dbReference type="GO" id="GO:1903806">
    <property type="term" value="P:L-isoleucine import across plasma membrane"/>
    <property type="evidence" value="ECO:0007669"/>
    <property type="project" value="TreeGrafter"/>
</dbReference>